<evidence type="ECO:0000313" key="2">
    <source>
        <dbReference type="Proteomes" id="UP000808349"/>
    </source>
</evidence>
<name>A0A9D7SDS3_9BACT</name>
<protein>
    <submittedName>
        <fullName evidence="1">Uncharacterized protein</fullName>
    </submittedName>
</protein>
<comment type="caution">
    <text evidence="1">The sequence shown here is derived from an EMBL/GenBank/DDBJ whole genome shotgun (WGS) entry which is preliminary data.</text>
</comment>
<sequence>MPINIYNQTNNEKLDWLCDDVWDLPNQIHTLEKWLRTKGISLPKSSYVADIGFAIRKDATGGGAVLNSETMKIMSDIGMDIFLSEYPNTLPE</sequence>
<evidence type="ECO:0000313" key="1">
    <source>
        <dbReference type="EMBL" id="MBK9719765.1"/>
    </source>
</evidence>
<dbReference type="Proteomes" id="UP000808349">
    <property type="component" value="Unassembled WGS sequence"/>
</dbReference>
<reference evidence="1 2" key="1">
    <citation type="submission" date="2020-10" db="EMBL/GenBank/DDBJ databases">
        <title>Connecting structure to function with the recovery of over 1000 high-quality activated sludge metagenome-assembled genomes encoding full-length rRNA genes using long-read sequencing.</title>
        <authorList>
            <person name="Singleton C.M."/>
            <person name="Petriglieri F."/>
            <person name="Kristensen J.M."/>
            <person name="Kirkegaard R.H."/>
            <person name="Michaelsen T.Y."/>
            <person name="Andersen M.H."/>
            <person name="Karst S.M."/>
            <person name="Dueholm M.S."/>
            <person name="Nielsen P.H."/>
            <person name="Albertsen M."/>
        </authorList>
    </citation>
    <scope>NUCLEOTIDE SEQUENCE [LARGE SCALE GENOMIC DNA]</scope>
    <source>
        <strain evidence="1">Ribe_18-Q3-R11-54_BAT3C.373</strain>
    </source>
</reference>
<gene>
    <name evidence="1" type="ORF">IPO85_20060</name>
</gene>
<accession>A0A9D7SDS3</accession>
<dbReference type="EMBL" id="JADKFW010000021">
    <property type="protein sequence ID" value="MBK9719765.1"/>
    <property type="molecule type" value="Genomic_DNA"/>
</dbReference>
<dbReference type="AlphaFoldDB" id="A0A9D7SDS3"/>
<organism evidence="1 2">
    <name type="scientific">Candidatus Defluviibacterium haderslevense</name>
    <dbReference type="NCBI Taxonomy" id="2981993"/>
    <lineage>
        <taxon>Bacteria</taxon>
        <taxon>Pseudomonadati</taxon>
        <taxon>Bacteroidota</taxon>
        <taxon>Saprospiria</taxon>
        <taxon>Saprospirales</taxon>
        <taxon>Saprospiraceae</taxon>
        <taxon>Candidatus Defluviibacterium</taxon>
    </lineage>
</organism>
<proteinExistence type="predicted"/>